<evidence type="ECO:0000313" key="1">
    <source>
        <dbReference type="EMBL" id="KII74374.1"/>
    </source>
</evidence>
<gene>
    <name evidence="1" type="ORF">RF11_04641</name>
</gene>
<name>A0A0C2J975_THEKT</name>
<proteinExistence type="predicted"/>
<dbReference type="AlphaFoldDB" id="A0A0C2J975"/>
<sequence>MKPNNYVNHTVTTVGKQLPIDISEKNSLYLIYFNTNVTCICLYNIGNKEELPIIFQNRKNRSQFRIKRIRTLKFLPMRQKEMDRTNLFFYKGFVFETCSINRSKNRSDDIYILEVDYTNNNHLGRIDKIFTNS</sequence>
<dbReference type="EMBL" id="JWZT01000436">
    <property type="protein sequence ID" value="KII74374.1"/>
    <property type="molecule type" value="Genomic_DNA"/>
</dbReference>
<dbReference type="Proteomes" id="UP000031668">
    <property type="component" value="Unassembled WGS sequence"/>
</dbReference>
<organism evidence="1 2">
    <name type="scientific">Thelohanellus kitauei</name>
    <name type="common">Myxosporean</name>
    <dbReference type="NCBI Taxonomy" id="669202"/>
    <lineage>
        <taxon>Eukaryota</taxon>
        <taxon>Metazoa</taxon>
        <taxon>Cnidaria</taxon>
        <taxon>Myxozoa</taxon>
        <taxon>Myxosporea</taxon>
        <taxon>Bivalvulida</taxon>
        <taxon>Platysporina</taxon>
        <taxon>Myxobolidae</taxon>
        <taxon>Thelohanellus</taxon>
    </lineage>
</organism>
<comment type="caution">
    <text evidence="1">The sequence shown here is derived from an EMBL/GenBank/DDBJ whole genome shotgun (WGS) entry which is preliminary data.</text>
</comment>
<accession>A0A0C2J975</accession>
<evidence type="ECO:0000313" key="2">
    <source>
        <dbReference type="Proteomes" id="UP000031668"/>
    </source>
</evidence>
<keyword evidence="2" id="KW-1185">Reference proteome</keyword>
<protein>
    <submittedName>
        <fullName evidence="1">Uncharacterized protein</fullName>
    </submittedName>
</protein>
<reference evidence="1 2" key="1">
    <citation type="journal article" date="2014" name="Genome Biol. Evol.">
        <title>The genome of the myxosporean Thelohanellus kitauei shows adaptations to nutrient acquisition within its fish host.</title>
        <authorList>
            <person name="Yang Y."/>
            <person name="Xiong J."/>
            <person name="Zhou Z."/>
            <person name="Huo F."/>
            <person name="Miao W."/>
            <person name="Ran C."/>
            <person name="Liu Y."/>
            <person name="Zhang J."/>
            <person name="Feng J."/>
            <person name="Wang M."/>
            <person name="Wang M."/>
            <person name="Wang L."/>
            <person name="Yao B."/>
        </authorList>
    </citation>
    <scope>NUCLEOTIDE SEQUENCE [LARGE SCALE GENOMIC DNA]</scope>
    <source>
        <strain evidence="1">Wuqing</strain>
    </source>
</reference>